<reference evidence="1 2" key="1">
    <citation type="submission" date="2014-04" db="EMBL/GenBank/DDBJ databases">
        <authorList>
            <consortium name="DOE Joint Genome Institute"/>
            <person name="Kuo A."/>
            <person name="Girlanda M."/>
            <person name="Perotto S."/>
            <person name="Kohler A."/>
            <person name="Nagy L.G."/>
            <person name="Floudas D."/>
            <person name="Copeland A."/>
            <person name="Barry K.W."/>
            <person name="Cichocki N."/>
            <person name="Veneault-Fourrey C."/>
            <person name="LaButti K."/>
            <person name="Lindquist E.A."/>
            <person name="Lipzen A."/>
            <person name="Lundell T."/>
            <person name="Morin E."/>
            <person name="Murat C."/>
            <person name="Sun H."/>
            <person name="Tunlid A."/>
            <person name="Henrissat B."/>
            <person name="Grigoriev I.V."/>
            <person name="Hibbett D.S."/>
            <person name="Martin F."/>
            <person name="Nordberg H.P."/>
            <person name="Cantor M.N."/>
            <person name="Hua S.X."/>
        </authorList>
    </citation>
    <scope>NUCLEOTIDE SEQUENCE [LARGE SCALE GENOMIC DNA]</scope>
    <source>
        <strain evidence="1 2">MUT 4182</strain>
    </source>
</reference>
<evidence type="ECO:0000313" key="1">
    <source>
        <dbReference type="EMBL" id="KIO24921.1"/>
    </source>
</evidence>
<accession>A0A0C3QFL9</accession>
<dbReference type="Proteomes" id="UP000054248">
    <property type="component" value="Unassembled WGS sequence"/>
</dbReference>
<evidence type="ECO:0000313" key="2">
    <source>
        <dbReference type="Proteomes" id="UP000054248"/>
    </source>
</evidence>
<dbReference type="AlphaFoldDB" id="A0A0C3QFL9"/>
<name>A0A0C3QFL9_9AGAM</name>
<feature type="non-terminal residue" evidence="1">
    <location>
        <position position="63"/>
    </location>
</feature>
<protein>
    <recommendedName>
        <fullName evidence="3">F-box domain-containing protein</fullName>
    </recommendedName>
</protein>
<gene>
    <name evidence="1" type="ORF">M407DRAFT_244239</name>
</gene>
<proteinExistence type="predicted"/>
<reference evidence="2" key="2">
    <citation type="submission" date="2015-01" db="EMBL/GenBank/DDBJ databases">
        <title>Evolutionary Origins and Diversification of the Mycorrhizal Mutualists.</title>
        <authorList>
            <consortium name="DOE Joint Genome Institute"/>
            <consortium name="Mycorrhizal Genomics Consortium"/>
            <person name="Kohler A."/>
            <person name="Kuo A."/>
            <person name="Nagy L.G."/>
            <person name="Floudas D."/>
            <person name="Copeland A."/>
            <person name="Barry K.W."/>
            <person name="Cichocki N."/>
            <person name="Veneault-Fourrey C."/>
            <person name="LaButti K."/>
            <person name="Lindquist E.A."/>
            <person name="Lipzen A."/>
            <person name="Lundell T."/>
            <person name="Morin E."/>
            <person name="Murat C."/>
            <person name="Riley R."/>
            <person name="Ohm R."/>
            <person name="Sun H."/>
            <person name="Tunlid A."/>
            <person name="Henrissat B."/>
            <person name="Grigoriev I.V."/>
            <person name="Hibbett D.S."/>
            <person name="Martin F."/>
        </authorList>
    </citation>
    <scope>NUCLEOTIDE SEQUENCE [LARGE SCALE GENOMIC DNA]</scope>
    <source>
        <strain evidence="2">MUT 4182</strain>
    </source>
</reference>
<evidence type="ECO:0008006" key="3">
    <source>
        <dbReference type="Google" id="ProtNLM"/>
    </source>
</evidence>
<organism evidence="1 2">
    <name type="scientific">Tulasnella calospora MUT 4182</name>
    <dbReference type="NCBI Taxonomy" id="1051891"/>
    <lineage>
        <taxon>Eukaryota</taxon>
        <taxon>Fungi</taxon>
        <taxon>Dikarya</taxon>
        <taxon>Basidiomycota</taxon>
        <taxon>Agaricomycotina</taxon>
        <taxon>Agaricomycetes</taxon>
        <taxon>Cantharellales</taxon>
        <taxon>Tulasnellaceae</taxon>
        <taxon>Tulasnella</taxon>
    </lineage>
</organism>
<dbReference type="OrthoDB" id="3235735at2759"/>
<dbReference type="EMBL" id="KN823051">
    <property type="protein sequence ID" value="KIO24921.1"/>
    <property type="molecule type" value="Genomic_DNA"/>
</dbReference>
<dbReference type="HOGENOM" id="CLU_2892295_0_0_1"/>
<keyword evidence="2" id="KW-1185">Reference proteome</keyword>
<sequence length="63" mass="7528">MHRIWIIPEVTTAILWLLERPDQARMARVCRSLWYSAVPLVWEELYDIAPFETFLCITEDGFD</sequence>